<accession>A0A5C5WXQ9</accession>
<keyword evidence="6" id="KW-0406">Ion transport</keyword>
<reference evidence="10 11" key="1">
    <citation type="submission" date="2019-02" db="EMBL/GenBank/DDBJ databases">
        <title>Deep-cultivation of Planctomycetes and their phenomic and genomic characterization uncovers novel biology.</title>
        <authorList>
            <person name="Wiegand S."/>
            <person name="Jogler M."/>
            <person name="Boedeker C."/>
            <person name="Pinto D."/>
            <person name="Vollmers J."/>
            <person name="Rivas-Marin E."/>
            <person name="Kohn T."/>
            <person name="Peeters S.H."/>
            <person name="Heuer A."/>
            <person name="Rast P."/>
            <person name="Oberbeckmann S."/>
            <person name="Bunk B."/>
            <person name="Jeske O."/>
            <person name="Meyerdierks A."/>
            <person name="Storesund J.E."/>
            <person name="Kallscheuer N."/>
            <person name="Luecker S."/>
            <person name="Lage O.M."/>
            <person name="Pohl T."/>
            <person name="Merkel B.J."/>
            <person name="Hornburger P."/>
            <person name="Mueller R.-W."/>
            <person name="Bruemmer F."/>
            <person name="Labrenz M."/>
            <person name="Spormann A.M."/>
            <person name="Op Den Camp H."/>
            <person name="Overmann J."/>
            <person name="Amann R."/>
            <person name="Jetten M.S.M."/>
            <person name="Mascher T."/>
            <person name="Medema M.H."/>
            <person name="Devos D.P."/>
            <person name="Kaster A.-K."/>
            <person name="Ovreas L."/>
            <person name="Rohde M."/>
            <person name="Galperin M.Y."/>
            <person name="Jogler C."/>
        </authorList>
    </citation>
    <scope>NUCLEOTIDE SEQUENCE [LARGE SCALE GENOMIC DNA]</scope>
    <source>
        <strain evidence="10 11">KOR42</strain>
    </source>
</reference>
<keyword evidence="11" id="KW-1185">Reference proteome</keyword>
<evidence type="ECO:0000256" key="1">
    <source>
        <dbReference type="ARBA" id="ARBA00004651"/>
    </source>
</evidence>
<evidence type="ECO:0000313" key="10">
    <source>
        <dbReference type="EMBL" id="TWT55388.1"/>
    </source>
</evidence>
<feature type="transmembrane region" description="Helical" evidence="9">
    <location>
        <begin position="212"/>
        <end position="229"/>
    </location>
</feature>
<evidence type="ECO:0000256" key="5">
    <source>
        <dbReference type="ARBA" id="ARBA00022989"/>
    </source>
</evidence>
<evidence type="ECO:0000256" key="6">
    <source>
        <dbReference type="ARBA" id="ARBA00023065"/>
    </source>
</evidence>
<gene>
    <name evidence="10" type="ORF">KOR42_27740</name>
</gene>
<proteinExistence type="inferred from homology"/>
<feature type="transmembrane region" description="Helical" evidence="9">
    <location>
        <begin position="58"/>
        <end position="76"/>
    </location>
</feature>
<dbReference type="PANTHER" id="PTHR33281:SF19">
    <property type="entry name" value="VOLTAGE-DEPENDENT ANION CHANNEL-FORMING PROTEIN YNEE"/>
    <property type="match status" value="1"/>
</dbReference>
<feature type="transmembrane region" description="Helical" evidence="9">
    <location>
        <begin position="235"/>
        <end position="253"/>
    </location>
</feature>
<organism evidence="10 11">
    <name type="scientific">Thalassoglobus neptunius</name>
    <dbReference type="NCBI Taxonomy" id="1938619"/>
    <lineage>
        <taxon>Bacteria</taxon>
        <taxon>Pseudomonadati</taxon>
        <taxon>Planctomycetota</taxon>
        <taxon>Planctomycetia</taxon>
        <taxon>Planctomycetales</taxon>
        <taxon>Planctomycetaceae</taxon>
        <taxon>Thalassoglobus</taxon>
    </lineage>
</organism>
<keyword evidence="7 9" id="KW-0472">Membrane</keyword>
<evidence type="ECO:0000256" key="3">
    <source>
        <dbReference type="ARBA" id="ARBA00022475"/>
    </source>
</evidence>
<feature type="transmembrane region" description="Helical" evidence="9">
    <location>
        <begin position="29"/>
        <end position="46"/>
    </location>
</feature>
<evidence type="ECO:0000313" key="11">
    <source>
        <dbReference type="Proteomes" id="UP000317243"/>
    </source>
</evidence>
<dbReference type="GO" id="GO:0005886">
    <property type="term" value="C:plasma membrane"/>
    <property type="evidence" value="ECO:0007669"/>
    <property type="project" value="UniProtKB-SubCell"/>
</dbReference>
<dbReference type="Pfam" id="PF25539">
    <property type="entry name" value="Bestrophin_2"/>
    <property type="match status" value="1"/>
</dbReference>
<comment type="similarity">
    <text evidence="8">Belongs to the anion channel-forming bestrophin (TC 1.A.46) family.</text>
</comment>
<evidence type="ECO:0000256" key="9">
    <source>
        <dbReference type="SAM" id="Phobius"/>
    </source>
</evidence>
<dbReference type="EMBL" id="SIHI01000004">
    <property type="protein sequence ID" value="TWT55388.1"/>
    <property type="molecule type" value="Genomic_DNA"/>
</dbReference>
<dbReference type="Proteomes" id="UP000317243">
    <property type="component" value="Unassembled WGS sequence"/>
</dbReference>
<dbReference type="AlphaFoldDB" id="A0A5C5WXQ9"/>
<dbReference type="OrthoDB" id="445589at2"/>
<comment type="subcellular location">
    <subcellularLocation>
        <location evidence="1">Cell membrane</location>
        <topology evidence="1">Multi-pass membrane protein</topology>
    </subcellularLocation>
</comment>
<dbReference type="RefSeq" id="WP_146510294.1">
    <property type="nucleotide sequence ID" value="NZ_SIHI01000004.1"/>
</dbReference>
<evidence type="ECO:0000256" key="2">
    <source>
        <dbReference type="ARBA" id="ARBA00022448"/>
    </source>
</evidence>
<name>A0A5C5WXQ9_9PLAN</name>
<keyword evidence="4 9" id="KW-0812">Transmembrane</keyword>
<keyword evidence="5 9" id="KW-1133">Transmembrane helix</keyword>
<evidence type="ECO:0000256" key="8">
    <source>
        <dbReference type="ARBA" id="ARBA00034708"/>
    </source>
</evidence>
<sequence>MSEQSHQKWQFTFSRDVQRLIETVHTLRRIWVFILILGLYSSLAVAKEFSPFETLLDLPSDIFALFGAVLSIILVFRTNRAYDRWWEARTLWGKQVNISRNLAIKVNQFASLEPEERTGLQKSIAGFAYALKDHLRSKATLREVPGWTDASENPQHVPAWITQRIYAQLTDLLHQNRLSPDELRICDTDAHDFLNVCGGCERIRNTLIAGSYRSYAIKCLLLYLLSLPWGLVEDFGLLTIPVTMIVGYVMIGLETIADDVEEPFGTDLDDLNLEALCETIDRTTAEILDVTPVGAPAG</sequence>
<keyword evidence="2" id="KW-0813">Transport</keyword>
<keyword evidence="3" id="KW-1003">Cell membrane</keyword>
<evidence type="ECO:0000256" key="7">
    <source>
        <dbReference type="ARBA" id="ARBA00023136"/>
    </source>
</evidence>
<dbReference type="InterPro" id="IPR044669">
    <property type="entry name" value="YneE/VCCN1/2-like"/>
</dbReference>
<protein>
    <submittedName>
        <fullName evidence="10">Bestrophin, RFP-TM, chloride channel</fullName>
    </submittedName>
</protein>
<dbReference type="PANTHER" id="PTHR33281">
    <property type="entry name" value="UPF0187 PROTEIN YNEE"/>
    <property type="match status" value="1"/>
</dbReference>
<evidence type="ECO:0000256" key="4">
    <source>
        <dbReference type="ARBA" id="ARBA00022692"/>
    </source>
</evidence>
<dbReference type="GO" id="GO:0005254">
    <property type="term" value="F:chloride channel activity"/>
    <property type="evidence" value="ECO:0007669"/>
    <property type="project" value="InterPro"/>
</dbReference>
<comment type="caution">
    <text evidence="10">The sequence shown here is derived from an EMBL/GenBank/DDBJ whole genome shotgun (WGS) entry which is preliminary data.</text>
</comment>